<name>A0ABR9WJZ2_9BACT</name>
<dbReference type="EMBL" id="JACYGY010000001">
    <property type="protein sequence ID" value="MBE9464661.1"/>
    <property type="molecule type" value="Genomic_DNA"/>
</dbReference>
<evidence type="ECO:0000313" key="1">
    <source>
        <dbReference type="EMBL" id="MBE9464661.1"/>
    </source>
</evidence>
<organism evidence="1 2">
    <name type="scientific">Dyadobacter subterraneus</name>
    <dbReference type="NCBI Taxonomy" id="2773304"/>
    <lineage>
        <taxon>Bacteria</taxon>
        <taxon>Pseudomonadati</taxon>
        <taxon>Bacteroidota</taxon>
        <taxon>Cytophagia</taxon>
        <taxon>Cytophagales</taxon>
        <taxon>Spirosomataceae</taxon>
        <taxon>Dyadobacter</taxon>
    </lineage>
</organism>
<dbReference type="RefSeq" id="WP_194122705.1">
    <property type="nucleotide sequence ID" value="NZ_JACYGY010000001.1"/>
</dbReference>
<proteinExistence type="predicted"/>
<accession>A0ABR9WJZ2</accession>
<protein>
    <submittedName>
        <fullName evidence="1">DUF1835 domain-containing protein</fullName>
    </submittedName>
</protein>
<keyword evidence="2" id="KW-1185">Reference proteome</keyword>
<evidence type="ECO:0000313" key="2">
    <source>
        <dbReference type="Proteomes" id="UP000634134"/>
    </source>
</evidence>
<comment type="caution">
    <text evidence="1">The sequence shown here is derived from an EMBL/GenBank/DDBJ whole genome shotgun (WGS) entry which is preliminary data.</text>
</comment>
<reference evidence="2" key="1">
    <citation type="submission" date="2023-07" db="EMBL/GenBank/DDBJ databases">
        <title>Dyadobacter sp. nov 'subterranea' isolated from contaminted grondwater.</title>
        <authorList>
            <person name="Szabo I."/>
            <person name="Al-Omari J."/>
            <person name="Szerdahelyi S.G."/>
            <person name="Rado J."/>
        </authorList>
    </citation>
    <scope>NUCLEOTIDE SEQUENCE [LARGE SCALE GENOMIC DNA]</scope>
    <source>
        <strain evidence="2">UP-52</strain>
    </source>
</reference>
<sequence length="251" mass="28946">MIAVKTKTFHILNGDALLDNFPAELLTGEIIIARECLVDGPVDGATPEQFWETRAGFIQETYGEEKEVYFEEVVTEFEKIKAIPANSEVNFWFEDDLFCQANLWFCASLLLPVAHVIKAFIIKPPLIDQEPDWRGFGPMDRHALAEAYLQKKELSLSDLSLLANLWDAYKNDNREKLVELALIQSENFTFLSPVIQAQLDRKYNRPENVLKEIMKEKETTDFKTIFREFGKREGIYGFGDSQVEKLLEKIK</sequence>
<gene>
    <name evidence="1" type="ORF">IEE83_22480</name>
</gene>
<dbReference type="Proteomes" id="UP000634134">
    <property type="component" value="Unassembled WGS sequence"/>
</dbReference>